<evidence type="ECO:0000256" key="1">
    <source>
        <dbReference type="SAM" id="SignalP"/>
    </source>
</evidence>
<accession>A0A395JQJ1</accession>
<name>A0A395JQJ1_9GAMM</name>
<dbReference type="InParanoid" id="A0A395JQJ1"/>
<organism evidence="2 3">
    <name type="scientific">Arenicella xantha</name>
    <dbReference type="NCBI Taxonomy" id="644221"/>
    <lineage>
        <taxon>Bacteria</taxon>
        <taxon>Pseudomonadati</taxon>
        <taxon>Pseudomonadota</taxon>
        <taxon>Gammaproteobacteria</taxon>
        <taxon>Arenicellales</taxon>
        <taxon>Arenicellaceae</taxon>
        <taxon>Arenicella</taxon>
    </lineage>
</organism>
<dbReference type="EMBL" id="QNRT01000002">
    <property type="protein sequence ID" value="RBP50990.1"/>
    <property type="molecule type" value="Genomic_DNA"/>
</dbReference>
<protein>
    <submittedName>
        <fullName evidence="2">Uncharacterized protein</fullName>
    </submittedName>
</protein>
<dbReference type="Proteomes" id="UP000253083">
    <property type="component" value="Unassembled WGS sequence"/>
</dbReference>
<keyword evidence="3" id="KW-1185">Reference proteome</keyword>
<proteinExistence type="predicted"/>
<evidence type="ECO:0000313" key="3">
    <source>
        <dbReference type="Proteomes" id="UP000253083"/>
    </source>
</evidence>
<dbReference type="AlphaFoldDB" id="A0A395JQJ1"/>
<sequence>MKFIAKSTLAILSGVAFTHSAQADVVHADDVIIQFSQCVGSDCANGENFGFDTQRLKENNLRIHFDDTSNSASFPSNDWRLVANDTSNGGTSHFSIQDSTAGRSPFRVEAGAPANSLVVESDGDIGIKTLNPVVDLHIVEGNTPTVRFEQDGSDGFTPQTWDMAGNEANFFIRDVTNGSRLPLQIKPGADSGSLFVAANGDVGMGTSTPNTALHISDTSGSGGQNMLRLQNNGNPELVFENTNVSKSWEISAGLNLIMREDGGPGGNLFTLSPTGDLTIAGGLISVGGGGNCTVADPCDRVFDKNVYEIPSIEEHAKSMWENKYLPSVGPTGADEPINMTVKMLRMLNELEKAHVYIEQLNERLVELEEKLVQQ</sequence>
<gene>
    <name evidence="2" type="ORF">DFR28_102407</name>
</gene>
<dbReference type="RefSeq" id="WP_113953795.1">
    <property type="nucleotide sequence ID" value="NZ_QNRT01000002.1"/>
</dbReference>
<reference evidence="2 3" key="1">
    <citation type="submission" date="2018-06" db="EMBL/GenBank/DDBJ databases">
        <title>Genomic Encyclopedia of Type Strains, Phase IV (KMG-IV): sequencing the most valuable type-strain genomes for metagenomic binning, comparative biology and taxonomic classification.</title>
        <authorList>
            <person name="Goeker M."/>
        </authorList>
    </citation>
    <scope>NUCLEOTIDE SEQUENCE [LARGE SCALE GENOMIC DNA]</scope>
    <source>
        <strain evidence="2 3">DSM 24032</strain>
    </source>
</reference>
<feature type="signal peptide" evidence="1">
    <location>
        <begin position="1"/>
        <end position="23"/>
    </location>
</feature>
<dbReference type="OrthoDB" id="4463518at2"/>
<feature type="chain" id="PRO_5017253809" evidence="1">
    <location>
        <begin position="24"/>
        <end position="374"/>
    </location>
</feature>
<comment type="caution">
    <text evidence="2">The sequence shown here is derived from an EMBL/GenBank/DDBJ whole genome shotgun (WGS) entry which is preliminary data.</text>
</comment>
<keyword evidence="1" id="KW-0732">Signal</keyword>
<evidence type="ECO:0000313" key="2">
    <source>
        <dbReference type="EMBL" id="RBP50990.1"/>
    </source>
</evidence>